<protein>
    <submittedName>
        <fullName evidence="2">Methyltransferase domain-containing protein</fullName>
    </submittedName>
</protein>
<dbReference type="EMBL" id="SMKP01000165">
    <property type="protein sequence ID" value="TDD13775.1"/>
    <property type="molecule type" value="Genomic_DNA"/>
</dbReference>
<dbReference type="Gene3D" id="3.40.50.150">
    <property type="entry name" value="Vaccinia Virus protein VP39"/>
    <property type="match status" value="1"/>
</dbReference>
<keyword evidence="2" id="KW-0489">Methyltransferase</keyword>
<reference evidence="2 3" key="1">
    <citation type="submission" date="2019-03" db="EMBL/GenBank/DDBJ databases">
        <title>Draft genome sequences of novel Actinobacteria.</title>
        <authorList>
            <person name="Sahin N."/>
            <person name="Ay H."/>
            <person name="Saygin H."/>
        </authorList>
    </citation>
    <scope>NUCLEOTIDE SEQUENCE [LARGE SCALE GENOMIC DNA]</scope>
    <source>
        <strain evidence="2 3">KC712</strain>
    </source>
</reference>
<keyword evidence="3" id="KW-1185">Reference proteome</keyword>
<evidence type="ECO:0000313" key="2">
    <source>
        <dbReference type="EMBL" id="TDD13775.1"/>
    </source>
</evidence>
<comment type="caution">
    <text evidence="2">The sequence shown here is derived from an EMBL/GenBank/DDBJ whole genome shotgun (WGS) entry which is preliminary data.</text>
</comment>
<dbReference type="SUPFAM" id="SSF53335">
    <property type="entry name" value="S-adenosyl-L-methionine-dependent methyltransferases"/>
    <property type="match status" value="1"/>
</dbReference>
<sequence length="253" mass="27807">MSKTTEHTDSLIRMLDVVDVMPEAVALRARSYELLDLPDGAAVVDVGCGAGRAVAELAEQGRRATGVDVSEKMIAVARRRWPGADFRVGDAFDLPLDDREVAGYRADKVFHELADAARALKEARRVLAPDGRIVLIGQDWDTFIIDSDDPALTRTIVHARADMIPHPWAARRYRNLFLEGGFEDVVVEAHVGVFTDAAMLPMLTGIAEGARTTGAITPEQEAAWVAEQNERARMSRMFLALPIFVAAARRSRE</sequence>
<feature type="domain" description="Methyltransferase type 11" evidence="1">
    <location>
        <begin position="44"/>
        <end position="135"/>
    </location>
</feature>
<dbReference type="GO" id="GO:0008757">
    <property type="term" value="F:S-adenosylmethionine-dependent methyltransferase activity"/>
    <property type="evidence" value="ECO:0007669"/>
    <property type="project" value="InterPro"/>
</dbReference>
<dbReference type="Proteomes" id="UP000294543">
    <property type="component" value="Unassembled WGS sequence"/>
</dbReference>
<keyword evidence="2" id="KW-0808">Transferase</keyword>
<dbReference type="AlphaFoldDB" id="A0A4R4WEC3"/>
<dbReference type="CDD" id="cd02440">
    <property type="entry name" value="AdoMet_MTases"/>
    <property type="match status" value="1"/>
</dbReference>
<dbReference type="InterPro" id="IPR013216">
    <property type="entry name" value="Methyltransf_11"/>
</dbReference>
<proteinExistence type="predicted"/>
<evidence type="ECO:0000313" key="3">
    <source>
        <dbReference type="Proteomes" id="UP000294543"/>
    </source>
</evidence>
<gene>
    <name evidence="2" type="ORF">E1294_39765</name>
</gene>
<name>A0A4R4WEC3_9ACTN</name>
<dbReference type="InterPro" id="IPR029063">
    <property type="entry name" value="SAM-dependent_MTases_sf"/>
</dbReference>
<dbReference type="PANTHER" id="PTHR42912">
    <property type="entry name" value="METHYLTRANSFERASE"/>
    <property type="match status" value="1"/>
</dbReference>
<dbReference type="OrthoDB" id="3636702at2"/>
<evidence type="ECO:0000259" key="1">
    <source>
        <dbReference type="Pfam" id="PF08241"/>
    </source>
</evidence>
<dbReference type="InterPro" id="IPR050508">
    <property type="entry name" value="Methyltransf_Superfamily"/>
</dbReference>
<accession>A0A4R4WEC3</accession>
<dbReference type="Pfam" id="PF08241">
    <property type="entry name" value="Methyltransf_11"/>
    <property type="match status" value="1"/>
</dbReference>
<dbReference type="GO" id="GO:0032259">
    <property type="term" value="P:methylation"/>
    <property type="evidence" value="ECO:0007669"/>
    <property type="project" value="UniProtKB-KW"/>
</dbReference>
<organism evidence="2 3">
    <name type="scientific">Nonomuraea diastatica</name>
    <dbReference type="NCBI Taxonomy" id="1848329"/>
    <lineage>
        <taxon>Bacteria</taxon>
        <taxon>Bacillati</taxon>
        <taxon>Actinomycetota</taxon>
        <taxon>Actinomycetes</taxon>
        <taxon>Streptosporangiales</taxon>
        <taxon>Streptosporangiaceae</taxon>
        <taxon>Nonomuraea</taxon>
    </lineage>
</organism>